<comment type="caution">
    <text evidence="1">The sequence shown here is derived from an EMBL/GenBank/DDBJ whole genome shotgun (WGS) entry which is preliminary data.</text>
</comment>
<sequence length="40" mass="4688">MTTKECLEDLIKLMDTRDILDYYDRITLINTLHRGQGDSS</sequence>
<dbReference type="EMBL" id="BARW01038328">
    <property type="protein sequence ID" value="GAJ22007.1"/>
    <property type="molecule type" value="Genomic_DNA"/>
</dbReference>
<dbReference type="AlphaFoldDB" id="X1VPK9"/>
<gene>
    <name evidence="1" type="ORF">S12H4_58865</name>
</gene>
<evidence type="ECO:0000313" key="1">
    <source>
        <dbReference type="EMBL" id="GAJ22007.1"/>
    </source>
</evidence>
<accession>X1VPK9</accession>
<protein>
    <submittedName>
        <fullName evidence="1">Uncharacterized protein</fullName>
    </submittedName>
</protein>
<organism evidence="1">
    <name type="scientific">marine sediment metagenome</name>
    <dbReference type="NCBI Taxonomy" id="412755"/>
    <lineage>
        <taxon>unclassified sequences</taxon>
        <taxon>metagenomes</taxon>
        <taxon>ecological metagenomes</taxon>
    </lineage>
</organism>
<name>X1VPK9_9ZZZZ</name>
<proteinExistence type="predicted"/>
<reference evidence="1" key="1">
    <citation type="journal article" date="2014" name="Front. Microbiol.">
        <title>High frequency of phylogenetically diverse reductive dehalogenase-homologous genes in deep subseafloor sedimentary metagenomes.</title>
        <authorList>
            <person name="Kawai M."/>
            <person name="Futagami T."/>
            <person name="Toyoda A."/>
            <person name="Takaki Y."/>
            <person name="Nishi S."/>
            <person name="Hori S."/>
            <person name="Arai W."/>
            <person name="Tsubouchi T."/>
            <person name="Morono Y."/>
            <person name="Uchiyama I."/>
            <person name="Ito T."/>
            <person name="Fujiyama A."/>
            <person name="Inagaki F."/>
            <person name="Takami H."/>
        </authorList>
    </citation>
    <scope>NUCLEOTIDE SEQUENCE</scope>
    <source>
        <strain evidence="1">Expedition CK06-06</strain>
    </source>
</reference>